<dbReference type="GO" id="GO:0004177">
    <property type="term" value="F:aminopeptidase activity"/>
    <property type="evidence" value="ECO:0007669"/>
    <property type="project" value="UniProtKB-KW"/>
</dbReference>
<dbReference type="Proteomes" id="UP000018766">
    <property type="component" value="Unassembled WGS sequence"/>
</dbReference>
<keyword evidence="3" id="KW-0645">Protease</keyword>
<feature type="active site" description="Nucleophile" evidence="1">
    <location>
        <position position="115"/>
    </location>
</feature>
<dbReference type="EMBL" id="AYSV01000077">
    <property type="protein sequence ID" value="ETD72137.1"/>
    <property type="molecule type" value="Genomic_DNA"/>
</dbReference>
<feature type="binding site" evidence="2">
    <location>
        <position position="60"/>
    </location>
    <ligand>
        <name>Zn(2+)</name>
        <dbReference type="ChEBI" id="CHEBI:29105"/>
        <label>2</label>
    </ligand>
</feature>
<keyword evidence="2" id="KW-0862">Zinc</keyword>
<dbReference type="PATRIC" id="fig|1414851.3.peg.1225"/>
<dbReference type="OrthoDB" id="9785420at2"/>
<keyword evidence="2" id="KW-0479">Metal-binding</keyword>
<dbReference type="Gene3D" id="3.40.50.10780">
    <property type="entry name" value="Dipeptide transport protein"/>
    <property type="match status" value="1"/>
</dbReference>
<gene>
    <name evidence="3" type="ORF">V757_06050</name>
</gene>
<protein>
    <submittedName>
        <fullName evidence="3">D-aminopeptidase</fullName>
    </submittedName>
</protein>
<accession>V8G8W6</accession>
<dbReference type="InterPro" id="IPR007035">
    <property type="entry name" value="Peptidase_M55"/>
</dbReference>
<feature type="binding site" evidence="2">
    <location>
        <position position="134"/>
    </location>
    <ligand>
        <name>Zn(2+)</name>
        <dbReference type="ChEBI" id="CHEBI:29105"/>
        <label>2</label>
    </ligand>
</feature>
<evidence type="ECO:0000256" key="2">
    <source>
        <dbReference type="PIRSR" id="PIRSR015853-2"/>
    </source>
</evidence>
<dbReference type="AlphaFoldDB" id="V8G8W6"/>
<feature type="binding site" evidence="2">
    <location>
        <position position="104"/>
    </location>
    <ligand>
        <name>Zn(2+)</name>
        <dbReference type="ChEBI" id="CHEBI:29105"/>
        <label>2</label>
    </ligand>
</feature>
<dbReference type="Gene3D" id="3.30.1360.130">
    <property type="entry name" value="Dipeptide transport protein"/>
    <property type="match status" value="1"/>
</dbReference>
<dbReference type="GO" id="GO:0046872">
    <property type="term" value="F:metal ion binding"/>
    <property type="evidence" value="ECO:0007669"/>
    <property type="project" value="UniProtKB-KW"/>
</dbReference>
<name>V8G8W6_9BURK</name>
<dbReference type="CDD" id="cd08663">
    <property type="entry name" value="DAP_dppA_1"/>
    <property type="match status" value="1"/>
</dbReference>
<comment type="caution">
    <text evidence="3">The sequence shown here is derived from an EMBL/GenBank/DDBJ whole genome shotgun (WGS) entry which is preliminary data.</text>
</comment>
<dbReference type="Pfam" id="PF04951">
    <property type="entry name" value="Peptidase_M55"/>
    <property type="match status" value="1"/>
</dbReference>
<proteinExistence type="predicted"/>
<feature type="binding site" evidence="2">
    <location>
        <position position="8"/>
    </location>
    <ligand>
        <name>Zn(2+)</name>
        <dbReference type="ChEBI" id="CHEBI:29105"/>
        <label>1</label>
    </ligand>
</feature>
<reference evidence="3 4" key="1">
    <citation type="submission" date="2013-11" db="EMBL/GenBank/DDBJ databases">
        <title>Genomic analysis of Pelistega sp. HM-7.</title>
        <authorList>
            <person name="Kumbhare S.V."/>
            <person name="Shetty S.A."/>
            <person name="Sharma O."/>
            <person name="Dhotre D.P."/>
        </authorList>
    </citation>
    <scope>NUCLEOTIDE SEQUENCE [LARGE SCALE GENOMIC DNA]</scope>
    <source>
        <strain evidence="3 4">HM-7</strain>
    </source>
</reference>
<dbReference type="InterPro" id="IPR027476">
    <property type="entry name" value="DppA_N"/>
</dbReference>
<dbReference type="SUPFAM" id="SSF63992">
    <property type="entry name" value="Dipeptide transport protein"/>
    <property type="match status" value="1"/>
</dbReference>
<dbReference type="PIRSF" id="PIRSF015853">
    <property type="entry name" value="Pep_DppA"/>
    <property type="match status" value="1"/>
</dbReference>
<keyword evidence="4" id="KW-1185">Reference proteome</keyword>
<dbReference type="RefSeq" id="WP_023950778.1">
    <property type="nucleotide sequence ID" value="NZ_AYSV01000077.1"/>
</dbReference>
<keyword evidence="3" id="KW-0031">Aminopeptidase</keyword>
<feature type="binding site" evidence="2">
    <location>
        <position position="8"/>
    </location>
    <ligand>
        <name>Zn(2+)</name>
        <dbReference type="ChEBI" id="CHEBI:29105"/>
        <label>2</label>
    </ligand>
</feature>
<evidence type="ECO:0000313" key="4">
    <source>
        <dbReference type="Proteomes" id="UP000018766"/>
    </source>
</evidence>
<sequence length="274" mass="29781">MKILISTDIEGVAGVVDPQQVRAGNPEYERARLWMTKEANAAILGAFEAGAEKVFVNDSHAGFRNIIVSELDPRAILITGKPRLYSMMSGIEFNVDGVALVGHHSQAQGRGVLAHTINSFAFAKISINGQSLGEPGLYGLLAAEKGIPLIFGSGDQYLAEENKAHFPEAIWVETKWAMGHTCAASKTIEASCEDIRKGMKEAVSRLQQNKSSLFSLKKPYVCTLQTTTPGLADLFCMLPNTNRVDGVTITFEQPSIEYIVRTLNVFSSMSASLR</sequence>
<dbReference type="InterPro" id="IPR036177">
    <property type="entry name" value="Peptidase_M55_sf"/>
</dbReference>
<evidence type="ECO:0000256" key="1">
    <source>
        <dbReference type="PIRSR" id="PIRSR015853-1"/>
    </source>
</evidence>
<keyword evidence="3" id="KW-0378">Hydrolase</keyword>
<feature type="binding site" evidence="2">
    <location>
        <position position="10"/>
    </location>
    <ligand>
        <name>Zn(2+)</name>
        <dbReference type="ChEBI" id="CHEBI:29105"/>
        <label>1</label>
    </ligand>
</feature>
<organism evidence="3 4">
    <name type="scientific">Pelistega indica</name>
    <dbReference type="NCBI Taxonomy" id="1414851"/>
    <lineage>
        <taxon>Bacteria</taxon>
        <taxon>Pseudomonadati</taxon>
        <taxon>Pseudomonadota</taxon>
        <taxon>Betaproteobacteria</taxon>
        <taxon>Burkholderiales</taxon>
        <taxon>Alcaligenaceae</taxon>
        <taxon>Pelistega</taxon>
    </lineage>
</organism>
<evidence type="ECO:0000313" key="3">
    <source>
        <dbReference type="EMBL" id="ETD72137.1"/>
    </source>
</evidence>